<evidence type="ECO:0000256" key="6">
    <source>
        <dbReference type="SAM" id="MobiDB-lite"/>
    </source>
</evidence>
<dbReference type="Pfam" id="PF08591">
    <property type="entry name" value="RNR_inhib"/>
    <property type="match status" value="1"/>
</dbReference>
<dbReference type="Proteomes" id="UP001285354">
    <property type="component" value="Unassembled WGS sequence"/>
</dbReference>
<evidence type="ECO:0000313" key="7">
    <source>
        <dbReference type="EMBL" id="KAK2629758.1"/>
    </source>
</evidence>
<dbReference type="GO" id="GO:0005634">
    <property type="term" value="C:nucleus"/>
    <property type="evidence" value="ECO:0007669"/>
    <property type="project" value="UniProtKB-SubCell"/>
</dbReference>
<feature type="region of interest" description="Disordered" evidence="6">
    <location>
        <begin position="1"/>
        <end position="55"/>
    </location>
</feature>
<dbReference type="EMBL" id="JAUBYV010000001">
    <property type="protein sequence ID" value="KAK2629758.1"/>
    <property type="molecule type" value="Genomic_DNA"/>
</dbReference>
<evidence type="ECO:0000256" key="5">
    <source>
        <dbReference type="ARBA" id="ARBA00023242"/>
    </source>
</evidence>
<dbReference type="PANTHER" id="PTHR28081:SF1">
    <property type="entry name" value="DAMAGE-REGULATED IMPORT FACILITATOR 1"/>
    <property type="match status" value="1"/>
</dbReference>
<accession>A0AAD9T6F6</accession>
<organism evidence="7 8">
    <name type="scientific">Diplocarpon rosae</name>
    <dbReference type="NCBI Taxonomy" id="946125"/>
    <lineage>
        <taxon>Eukaryota</taxon>
        <taxon>Fungi</taxon>
        <taxon>Dikarya</taxon>
        <taxon>Ascomycota</taxon>
        <taxon>Pezizomycotina</taxon>
        <taxon>Leotiomycetes</taxon>
        <taxon>Helotiales</taxon>
        <taxon>Drepanopezizaceae</taxon>
        <taxon>Diplocarpon</taxon>
    </lineage>
</organism>
<feature type="compositionally biased region" description="Polar residues" evidence="6">
    <location>
        <begin position="13"/>
        <end position="55"/>
    </location>
</feature>
<comment type="caution">
    <text evidence="7">The sequence shown here is derived from an EMBL/GenBank/DDBJ whole genome shotgun (WGS) entry which is preliminary data.</text>
</comment>
<comment type="similarity">
    <text evidence="3">Belongs to the DIF1/spd1 family.</text>
</comment>
<protein>
    <submittedName>
        <fullName evidence="7">Uncharacterized protein</fullName>
    </submittedName>
</protein>
<keyword evidence="8" id="KW-1185">Reference proteome</keyword>
<sequence>MTHQAKRQYAGARSSSQATITSYFTPGAPPSSSTYSLPPHNLSTSTSNTPQLPHAVQSNLLNVGMRVRKSVPEGYKTGSKDGAYTLFSDSRSPPPMPGNSDAPISKRPSNARPRAGNRELTPFCGIMKVGGMAGQQWDIYSNVAGEGEEGAEIEDDDDDDVPFLSSQGSTISNISMEAFTPGGNKRRFLEDEELDTGMEMGGVNSSSASSERVLAVPKRKKRNEKTQGQVRIFGQENSTPGDDFEDADFLDYSLSEEVEMSGV</sequence>
<dbReference type="GO" id="GO:0008104">
    <property type="term" value="P:intracellular protein localization"/>
    <property type="evidence" value="ECO:0007669"/>
    <property type="project" value="TreeGrafter"/>
</dbReference>
<evidence type="ECO:0000256" key="3">
    <source>
        <dbReference type="ARBA" id="ARBA00005459"/>
    </source>
</evidence>
<feature type="region of interest" description="Disordered" evidence="6">
    <location>
        <begin position="71"/>
        <end position="118"/>
    </location>
</feature>
<evidence type="ECO:0000256" key="4">
    <source>
        <dbReference type="ARBA" id="ARBA00022490"/>
    </source>
</evidence>
<dbReference type="GO" id="GO:1990846">
    <property type="term" value="F:ribonucleoside-diphosphate reductase inhibitor activity"/>
    <property type="evidence" value="ECO:0007669"/>
    <property type="project" value="TreeGrafter"/>
</dbReference>
<reference evidence="7" key="1">
    <citation type="submission" date="2023-06" db="EMBL/GenBank/DDBJ databases">
        <title>Draft genome of Marssonina rosae.</title>
        <authorList>
            <person name="Cheng Q."/>
        </authorList>
    </citation>
    <scope>NUCLEOTIDE SEQUENCE</scope>
    <source>
        <strain evidence="7">R4</strain>
    </source>
</reference>
<dbReference type="GO" id="GO:0005737">
    <property type="term" value="C:cytoplasm"/>
    <property type="evidence" value="ECO:0007669"/>
    <property type="project" value="UniProtKB-SubCell"/>
</dbReference>
<comment type="subcellular location">
    <subcellularLocation>
        <location evidence="2">Cytoplasm</location>
    </subcellularLocation>
    <subcellularLocation>
        <location evidence="1">Nucleus</location>
    </subcellularLocation>
</comment>
<dbReference type="AlphaFoldDB" id="A0AAD9T6F6"/>
<feature type="region of interest" description="Disordered" evidence="6">
    <location>
        <begin position="197"/>
        <end position="247"/>
    </location>
</feature>
<dbReference type="PANTHER" id="PTHR28081">
    <property type="entry name" value="DAMAGE-REGULATED IMPORT FACILITATOR 1-RELATED"/>
    <property type="match status" value="1"/>
</dbReference>
<dbReference type="InterPro" id="IPR013900">
    <property type="entry name" value="RNR_inhibitor"/>
</dbReference>
<evidence type="ECO:0000256" key="1">
    <source>
        <dbReference type="ARBA" id="ARBA00004123"/>
    </source>
</evidence>
<keyword evidence="4" id="KW-0963">Cytoplasm</keyword>
<evidence type="ECO:0000313" key="8">
    <source>
        <dbReference type="Proteomes" id="UP001285354"/>
    </source>
</evidence>
<name>A0AAD9T6F6_9HELO</name>
<proteinExistence type="inferred from homology"/>
<evidence type="ECO:0000256" key="2">
    <source>
        <dbReference type="ARBA" id="ARBA00004496"/>
    </source>
</evidence>
<gene>
    <name evidence="7" type="ORF">QTJ16_000578</name>
</gene>
<keyword evidence="5" id="KW-0539">Nucleus</keyword>